<dbReference type="Proteomes" id="UP000467841">
    <property type="component" value="Unassembled WGS sequence"/>
</dbReference>
<keyword evidence="4" id="KW-0689">Ribosomal protein</keyword>
<evidence type="ECO:0000256" key="5">
    <source>
        <dbReference type="ARBA" id="ARBA00023274"/>
    </source>
</evidence>
<dbReference type="Gene3D" id="1.10.10.1410">
    <property type="match status" value="1"/>
</dbReference>
<dbReference type="PANTHER" id="PTHR21141">
    <property type="entry name" value="60S ACIDIC RIBOSOMAL PROTEIN FAMILY MEMBER"/>
    <property type="match status" value="1"/>
</dbReference>
<gene>
    <name evidence="7" type="ORF">MERR_LOCUS42117</name>
    <name evidence="6" type="ORF">MERR_LOCUS7466</name>
</gene>
<evidence type="ECO:0000313" key="7">
    <source>
        <dbReference type="EMBL" id="CAA7054881.1"/>
    </source>
</evidence>
<evidence type="ECO:0000313" key="6">
    <source>
        <dbReference type="EMBL" id="CAA7020231.1"/>
    </source>
</evidence>
<proteinExistence type="inferred from homology"/>
<dbReference type="OrthoDB" id="1227494at2759"/>
<dbReference type="EMBL" id="CACVBM020001595">
    <property type="protein sequence ID" value="CAA7054881.1"/>
    <property type="molecule type" value="Genomic_DNA"/>
</dbReference>
<comment type="function">
    <text evidence="1">Plays an important role in the elongation step of protein synthesis.</text>
</comment>
<dbReference type="GO" id="GO:0003735">
    <property type="term" value="F:structural constituent of ribosome"/>
    <property type="evidence" value="ECO:0007669"/>
    <property type="project" value="InterPro"/>
</dbReference>
<evidence type="ECO:0000256" key="1">
    <source>
        <dbReference type="ARBA" id="ARBA00003362"/>
    </source>
</evidence>
<dbReference type="InterPro" id="IPR038716">
    <property type="entry name" value="P1/P2_N_sf"/>
</dbReference>
<dbReference type="GO" id="GO:0002182">
    <property type="term" value="P:cytoplasmic translational elongation"/>
    <property type="evidence" value="ECO:0007669"/>
    <property type="project" value="InterPro"/>
</dbReference>
<protein>
    <submittedName>
        <fullName evidence="6">Uncharacterized protein</fullName>
    </submittedName>
</protein>
<dbReference type="CDD" id="cd05833">
    <property type="entry name" value="Ribosomal_P2"/>
    <property type="match status" value="1"/>
</dbReference>
<keyword evidence="8" id="KW-1185">Reference proteome</keyword>
<dbReference type="EMBL" id="CACVBM020000532">
    <property type="protein sequence ID" value="CAA7020231.1"/>
    <property type="molecule type" value="Genomic_DNA"/>
</dbReference>
<evidence type="ECO:0000313" key="8">
    <source>
        <dbReference type="Proteomes" id="UP000467841"/>
    </source>
</evidence>
<comment type="similarity">
    <text evidence="2">Belongs to the eukaryotic ribosomal protein P1/P2 family.</text>
</comment>
<dbReference type="AlphaFoldDB" id="A0A6D2I4S6"/>
<accession>A0A6D2I4S6</accession>
<reference evidence="6 8" key="1">
    <citation type="submission" date="2020-01" db="EMBL/GenBank/DDBJ databases">
        <authorList>
            <person name="Mishra B."/>
        </authorList>
    </citation>
    <scope>NUCLEOTIDE SEQUENCE [LARGE SCALE GENOMIC DNA]</scope>
</reference>
<evidence type="ECO:0000256" key="4">
    <source>
        <dbReference type="ARBA" id="ARBA00022980"/>
    </source>
</evidence>
<comment type="subunit">
    <text evidence="3">P1 and P2 exist as dimers at the large ribosomal subunit.</text>
</comment>
<dbReference type="GO" id="GO:0022625">
    <property type="term" value="C:cytosolic large ribosomal subunit"/>
    <property type="evidence" value="ECO:0007669"/>
    <property type="project" value="InterPro"/>
</dbReference>
<evidence type="ECO:0000256" key="3">
    <source>
        <dbReference type="ARBA" id="ARBA00011266"/>
    </source>
</evidence>
<organism evidence="6 8">
    <name type="scientific">Microthlaspi erraticum</name>
    <dbReference type="NCBI Taxonomy" id="1685480"/>
    <lineage>
        <taxon>Eukaryota</taxon>
        <taxon>Viridiplantae</taxon>
        <taxon>Streptophyta</taxon>
        <taxon>Embryophyta</taxon>
        <taxon>Tracheophyta</taxon>
        <taxon>Spermatophyta</taxon>
        <taxon>Magnoliopsida</taxon>
        <taxon>eudicotyledons</taxon>
        <taxon>Gunneridae</taxon>
        <taxon>Pentapetalae</taxon>
        <taxon>rosids</taxon>
        <taxon>malvids</taxon>
        <taxon>Brassicales</taxon>
        <taxon>Brassicaceae</taxon>
        <taxon>Coluteocarpeae</taxon>
        <taxon>Microthlaspi</taxon>
    </lineage>
</organism>
<name>A0A6D2I4S6_9BRAS</name>
<dbReference type="InterPro" id="IPR044076">
    <property type="entry name" value="Ribosomal_P2"/>
</dbReference>
<sequence>MAAFNSGANASSPSIVLLDYKKLLPIKPSPRLTTTQSLHHPPPSISKNQKSLRIPSFLLSELVNKQACFAGDSELQQLLHIFRLLRFFTGVGADVDTKSIELLLKEVTGKDITELIASGREKLASVPSGGGVALRLLLHPAVVVLPLLLQLQRRKNPRRERKKSDDDMRLSLSE</sequence>
<evidence type="ECO:0000256" key="2">
    <source>
        <dbReference type="ARBA" id="ARBA00005436"/>
    </source>
</evidence>
<keyword evidence="5" id="KW-0687">Ribonucleoprotein</keyword>
<dbReference type="PANTHER" id="PTHR21141:SF5">
    <property type="entry name" value="LARGE RIBOSOMAL SUBUNIT PROTEIN P2"/>
    <property type="match status" value="1"/>
</dbReference>